<dbReference type="InterPro" id="IPR013328">
    <property type="entry name" value="6PGD_dom2"/>
</dbReference>
<dbReference type="GO" id="GO:0016616">
    <property type="term" value="F:oxidoreductase activity, acting on the CH-OH group of donors, NAD or NADP as acceptor"/>
    <property type="evidence" value="ECO:0007669"/>
    <property type="project" value="UniProtKB-ARBA"/>
</dbReference>
<organism evidence="3 4">
    <name type="scientific">Solanum verrucosum</name>
    <dbReference type="NCBI Taxonomy" id="315347"/>
    <lineage>
        <taxon>Eukaryota</taxon>
        <taxon>Viridiplantae</taxon>
        <taxon>Streptophyta</taxon>
        <taxon>Embryophyta</taxon>
        <taxon>Tracheophyta</taxon>
        <taxon>Spermatophyta</taxon>
        <taxon>Magnoliopsida</taxon>
        <taxon>eudicotyledons</taxon>
        <taxon>Gunneridae</taxon>
        <taxon>Pentapetalae</taxon>
        <taxon>asterids</taxon>
        <taxon>lamiids</taxon>
        <taxon>Solanales</taxon>
        <taxon>Solanaceae</taxon>
        <taxon>Solanoideae</taxon>
        <taxon>Solaneae</taxon>
        <taxon>Solanum</taxon>
    </lineage>
</organism>
<dbReference type="SUPFAM" id="SSF48179">
    <property type="entry name" value="6-phosphogluconate dehydrogenase C-terminal domain-like"/>
    <property type="match status" value="1"/>
</dbReference>
<name>A0AAF0QE51_SOLVR</name>
<evidence type="ECO:0000313" key="3">
    <source>
        <dbReference type="EMBL" id="WMV22092.1"/>
    </source>
</evidence>
<reference evidence="3" key="1">
    <citation type="submission" date="2023-08" db="EMBL/GenBank/DDBJ databases">
        <title>A de novo genome assembly of Solanum verrucosum Schlechtendal, a Mexican diploid species geographically isolated from the other diploid A-genome species in potato relatives.</title>
        <authorList>
            <person name="Hosaka K."/>
        </authorList>
    </citation>
    <scope>NUCLEOTIDE SEQUENCE</scope>
    <source>
        <tissue evidence="3">Young leaves</tissue>
    </source>
</reference>
<dbReference type="GO" id="GO:0050661">
    <property type="term" value="F:NADP binding"/>
    <property type="evidence" value="ECO:0007669"/>
    <property type="project" value="InterPro"/>
</dbReference>
<dbReference type="AlphaFoldDB" id="A0AAF0QE51"/>
<gene>
    <name evidence="3" type="ORF">MTR67_015477</name>
</gene>
<dbReference type="Gene3D" id="1.10.1040.10">
    <property type="entry name" value="N-(1-d-carboxylethyl)-l-norvaline Dehydrogenase, domain 2"/>
    <property type="match status" value="1"/>
</dbReference>
<dbReference type="Pfam" id="PF03446">
    <property type="entry name" value="NAD_binding_2"/>
    <property type="match status" value="1"/>
</dbReference>
<evidence type="ECO:0000313" key="4">
    <source>
        <dbReference type="Proteomes" id="UP001234989"/>
    </source>
</evidence>
<feature type="domain" description="3-hydroxyisobutyrate dehydrogenase-like NAD-binding" evidence="2">
    <location>
        <begin position="172"/>
        <end position="221"/>
    </location>
</feature>
<dbReference type="InterPro" id="IPR008927">
    <property type="entry name" value="6-PGluconate_DH-like_C_sf"/>
</dbReference>
<evidence type="ECO:0000259" key="2">
    <source>
        <dbReference type="Pfam" id="PF14833"/>
    </source>
</evidence>
<proteinExistence type="predicted"/>
<sequence length="221" mass="23283">MATGSVVGFVGLDDISLELATSLLRSGYSLQAFEAGSPLVDKFLKLGGKVCANPTEARKGVAALVILLSHADQINDLILGDKGVLNDCYGTNFIVDIYVSKAVSEVLNDKTMIISSGSSESIARAQPILSGAVTCLAILDLFLQKFTIEIIVLKIFTDSMCAKLYTFEGELGAGSKAKMVIELLEGIHSVASVEAIGLGAQAGIHPWILYDIISNAAGNSW</sequence>
<protein>
    <recommendedName>
        <fullName evidence="5">6-phosphogluconate dehydrogenase NADP-binding domain-containing protein</fullName>
    </recommendedName>
</protein>
<dbReference type="InterPro" id="IPR029154">
    <property type="entry name" value="HIBADH-like_NADP-bd"/>
</dbReference>
<keyword evidence="4" id="KW-1185">Reference proteome</keyword>
<dbReference type="GO" id="GO:0051287">
    <property type="term" value="F:NAD binding"/>
    <property type="evidence" value="ECO:0007669"/>
    <property type="project" value="InterPro"/>
</dbReference>
<dbReference type="PANTHER" id="PTHR43060">
    <property type="entry name" value="3-HYDROXYISOBUTYRATE DEHYDROGENASE-LIKE 1, MITOCHONDRIAL-RELATED"/>
    <property type="match status" value="1"/>
</dbReference>
<dbReference type="InterPro" id="IPR036291">
    <property type="entry name" value="NAD(P)-bd_dom_sf"/>
</dbReference>
<dbReference type="Pfam" id="PF14833">
    <property type="entry name" value="NAD_binding_11"/>
    <property type="match status" value="1"/>
</dbReference>
<dbReference type="Proteomes" id="UP001234989">
    <property type="component" value="Chromosome 3"/>
</dbReference>
<accession>A0AAF0QE51</accession>
<feature type="domain" description="6-phosphogluconate dehydrogenase NADP-binding" evidence="1">
    <location>
        <begin position="7"/>
        <end position="96"/>
    </location>
</feature>
<dbReference type="PANTHER" id="PTHR43060:SF17">
    <property type="entry name" value="L-THREONATE DEHYDROGENASE"/>
    <property type="match status" value="1"/>
</dbReference>
<evidence type="ECO:0008006" key="5">
    <source>
        <dbReference type="Google" id="ProtNLM"/>
    </source>
</evidence>
<evidence type="ECO:0000259" key="1">
    <source>
        <dbReference type="Pfam" id="PF03446"/>
    </source>
</evidence>
<dbReference type="EMBL" id="CP133614">
    <property type="protein sequence ID" value="WMV22092.1"/>
    <property type="molecule type" value="Genomic_DNA"/>
</dbReference>
<dbReference type="Gene3D" id="3.40.50.720">
    <property type="entry name" value="NAD(P)-binding Rossmann-like Domain"/>
    <property type="match status" value="1"/>
</dbReference>
<dbReference type="SUPFAM" id="SSF51735">
    <property type="entry name" value="NAD(P)-binding Rossmann-fold domains"/>
    <property type="match status" value="1"/>
</dbReference>
<dbReference type="InterPro" id="IPR006115">
    <property type="entry name" value="6PGDH_NADP-bd"/>
</dbReference>